<protein>
    <recommendedName>
        <fullName evidence="6">JAB domain-containing protein</fullName>
    </recommendedName>
</protein>
<gene>
    <name evidence="7" type="ORF">C7R93_13505</name>
</gene>
<evidence type="ECO:0000256" key="3">
    <source>
        <dbReference type="ARBA" id="ARBA00022801"/>
    </source>
</evidence>
<keyword evidence="4" id="KW-0862">Zinc</keyword>
<evidence type="ECO:0000256" key="4">
    <source>
        <dbReference type="ARBA" id="ARBA00022833"/>
    </source>
</evidence>
<evidence type="ECO:0000256" key="5">
    <source>
        <dbReference type="ARBA" id="ARBA00023049"/>
    </source>
</evidence>
<dbReference type="GO" id="GO:0046872">
    <property type="term" value="F:metal ion binding"/>
    <property type="evidence" value="ECO:0007669"/>
    <property type="project" value="UniProtKB-KW"/>
</dbReference>
<dbReference type="InterPro" id="IPR028090">
    <property type="entry name" value="JAB_dom_prok"/>
</dbReference>
<dbReference type="Pfam" id="PF14464">
    <property type="entry name" value="Prok-JAB"/>
    <property type="match status" value="1"/>
</dbReference>
<dbReference type="OrthoDB" id="2472117at2"/>
<dbReference type="AlphaFoldDB" id="A0A2P7V744"/>
<feature type="domain" description="JAB" evidence="6">
    <location>
        <begin position="11"/>
        <end position="124"/>
    </location>
</feature>
<evidence type="ECO:0000313" key="8">
    <source>
        <dbReference type="Proteomes" id="UP000240419"/>
    </source>
</evidence>
<dbReference type="EMBL" id="PXZM01000022">
    <property type="protein sequence ID" value="PSJ95032.1"/>
    <property type="molecule type" value="Genomic_DNA"/>
</dbReference>
<keyword evidence="8" id="KW-1185">Reference proteome</keyword>
<dbReference type="Gene3D" id="3.40.140.10">
    <property type="entry name" value="Cytidine Deaminase, domain 2"/>
    <property type="match status" value="1"/>
</dbReference>
<evidence type="ECO:0000256" key="1">
    <source>
        <dbReference type="ARBA" id="ARBA00022670"/>
    </source>
</evidence>
<comment type="caution">
    <text evidence="7">The sequence shown here is derived from an EMBL/GenBank/DDBJ whole genome shotgun (WGS) entry which is preliminary data.</text>
</comment>
<reference evidence="7 8" key="1">
    <citation type="submission" date="2018-03" db="EMBL/GenBank/DDBJ databases">
        <title>Brevisbacillus phylogenomics.</title>
        <authorList>
            <person name="Dunlap C."/>
        </authorList>
    </citation>
    <scope>NUCLEOTIDE SEQUENCE [LARGE SCALE GENOMIC DNA]</scope>
    <source>
        <strain evidence="7 8">NRRL NRS-1210</strain>
    </source>
</reference>
<dbReference type="RefSeq" id="WP_106839305.1">
    <property type="nucleotide sequence ID" value="NZ_JARMEZ010000023.1"/>
</dbReference>
<dbReference type="Proteomes" id="UP000240419">
    <property type="component" value="Unassembled WGS sequence"/>
</dbReference>
<proteinExistence type="predicted"/>
<dbReference type="SUPFAM" id="SSF102712">
    <property type="entry name" value="JAB1/MPN domain"/>
    <property type="match status" value="1"/>
</dbReference>
<dbReference type="GO" id="GO:0006508">
    <property type="term" value="P:proteolysis"/>
    <property type="evidence" value="ECO:0007669"/>
    <property type="project" value="UniProtKB-KW"/>
</dbReference>
<organism evidence="7 8">
    <name type="scientific">Brevibacillus fortis</name>
    <dbReference type="NCBI Taxonomy" id="2126352"/>
    <lineage>
        <taxon>Bacteria</taxon>
        <taxon>Bacillati</taxon>
        <taxon>Bacillota</taxon>
        <taxon>Bacilli</taxon>
        <taxon>Bacillales</taxon>
        <taxon>Paenibacillaceae</taxon>
        <taxon>Brevibacillus</taxon>
    </lineage>
</organism>
<name>A0A2P7V744_9BACL</name>
<keyword evidence="3" id="KW-0378">Hydrolase</keyword>
<evidence type="ECO:0000313" key="7">
    <source>
        <dbReference type="EMBL" id="PSJ95032.1"/>
    </source>
</evidence>
<keyword evidence="1" id="KW-0645">Protease</keyword>
<keyword evidence="2" id="KW-0479">Metal-binding</keyword>
<evidence type="ECO:0000259" key="6">
    <source>
        <dbReference type="Pfam" id="PF14464"/>
    </source>
</evidence>
<accession>A0A2P7V744</accession>
<dbReference type="GO" id="GO:0008237">
    <property type="term" value="F:metallopeptidase activity"/>
    <property type="evidence" value="ECO:0007669"/>
    <property type="project" value="UniProtKB-KW"/>
</dbReference>
<keyword evidence="5" id="KW-0482">Metalloprotease</keyword>
<sequence>MTTLYITPKAWKQIEQAVRKKPSLETGGVMMGYPLGEDRWVVTYASEPGPNAIHQPHSIFFDDRHLNKLVRKLSRNRQWKYIGDWHSHTVKRLSPSKGDKRTIWSKASQSMYMSSSPLMLIVGLSKNDQINARGFILGNTLREVGKIELYDRQAQRQLGEKAP</sequence>
<evidence type="ECO:0000256" key="2">
    <source>
        <dbReference type="ARBA" id="ARBA00022723"/>
    </source>
</evidence>